<feature type="region of interest" description="Disordered" evidence="1">
    <location>
        <begin position="1"/>
        <end position="20"/>
    </location>
</feature>
<feature type="non-terminal residue" evidence="2">
    <location>
        <position position="1"/>
    </location>
</feature>
<comment type="caution">
    <text evidence="2">The sequence shown here is derived from an EMBL/GenBank/DDBJ whole genome shotgun (WGS) entry which is preliminary data.</text>
</comment>
<proteinExistence type="predicted"/>
<dbReference type="AlphaFoldDB" id="X1M6N2"/>
<protein>
    <submittedName>
        <fullName evidence="2">Uncharacterized protein</fullName>
    </submittedName>
</protein>
<organism evidence="2">
    <name type="scientific">marine sediment metagenome</name>
    <dbReference type="NCBI Taxonomy" id="412755"/>
    <lineage>
        <taxon>unclassified sequences</taxon>
        <taxon>metagenomes</taxon>
        <taxon>ecological metagenomes</taxon>
    </lineage>
</organism>
<reference evidence="2" key="1">
    <citation type="journal article" date="2014" name="Front. Microbiol.">
        <title>High frequency of phylogenetically diverse reductive dehalogenase-homologous genes in deep subseafloor sedimentary metagenomes.</title>
        <authorList>
            <person name="Kawai M."/>
            <person name="Futagami T."/>
            <person name="Toyoda A."/>
            <person name="Takaki Y."/>
            <person name="Nishi S."/>
            <person name="Hori S."/>
            <person name="Arai W."/>
            <person name="Tsubouchi T."/>
            <person name="Morono Y."/>
            <person name="Uchiyama I."/>
            <person name="Ito T."/>
            <person name="Fujiyama A."/>
            <person name="Inagaki F."/>
            <person name="Takami H."/>
        </authorList>
    </citation>
    <scope>NUCLEOTIDE SEQUENCE</scope>
    <source>
        <strain evidence="2">Expedition CK06-06</strain>
    </source>
</reference>
<gene>
    <name evidence="2" type="ORF">S06H3_12818</name>
</gene>
<feature type="compositionally biased region" description="Basic and acidic residues" evidence="1">
    <location>
        <begin position="1"/>
        <end position="13"/>
    </location>
</feature>
<name>X1M6N2_9ZZZZ</name>
<dbReference type="EMBL" id="BARV01006259">
    <property type="protein sequence ID" value="GAI10360.1"/>
    <property type="molecule type" value="Genomic_DNA"/>
</dbReference>
<sequence length="31" mass="3363">LTRDIVRKIDGKPVGHSSVASQMHWCQKAGG</sequence>
<evidence type="ECO:0000313" key="2">
    <source>
        <dbReference type="EMBL" id="GAI10360.1"/>
    </source>
</evidence>
<evidence type="ECO:0000256" key="1">
    <source>
        <dbReference type="SAM" id="MobiDB-lite"/>
    </source>
</evidence>
<accession>X1M6N2</accession>